<feature type="modified residue" description="4-aspartylphosphate" evidence="3">
    <location>
        <position position="33"/>
    </location>
</feature>
<evidence type="ECO:0000259" key="4">
    <source>
        <dbReference type="PROSITE" id="PS50110"/>
    </source>
</evidence>
<dbReference type="PANTHER" id="PTHR37299:SF1">
    <property type="entry name" value="STAGE 0 SPORULATION PROTEIN A HOMOLOG"/>
    <property type="match status" value="1"/>
</dbReference>
<keyword evidence="3" id="KW-0597">Phosphoprotein</keyword>
<evidence type="ECO:0000259" key="5">
    <source>
        <dbReference type="PROSITE" id="PS50930"/>
    </source>
</evidence>
<evidence type="ECO:0000256" key="1">
    <source>
        <dbReference type="ARBA" id="ARBA00018672"/>
    </source>
</evidence>
<dbReference type="Gene3D" id="3.40.50.2300">
    <property type="match status" value="1"/>
</dbReference>
<dbReference type="Pfam" id="PF00072">
    <property type="entry name" value="Response_reg"/>
    <property type="match status" value="1"/>
</dbReference>
<name>A0A9X5H5L6_9FIRM</name>
<dbReference type="PROSITE" id="PS50110">
    <property type="entry name" value="RESPONSE_REGULATORY"/>
    <property type="match status" value="1"/>
</dbReference>
<comment type="caution">
    <text evidence="6">The sequence shown here is derived from an EMBL/GenBank/DDBJ whole genome shotgun (WGS) entry which is preliminary data.</text>
</comment>
<dbReference type="InterPro" id="IPR046947">
    <property type="entry name" value="LytR-like"/>
</dbReference>
<gene>
    <name evidence="6" type="ORF">FMM80_07600</name>
</gene>
<dbReference type="GO" id="GO:0000156">
    <property type="term" value="F:phosphorelay response regulator activity"/>
    <property type="evidence" value="ECO:0007669"/>
    <property type="project" value="InterPro"/>
</dbReference>
<dbReference type="AlphaFoldDB" id="A0A9X5H5L6"/>
<dbReference type="InterPro" id="IPR001789">
    <property type="entry name" value="Sig_transdc_resp-reg_receiver"/>
</dbReference>
<dbReference type="SUPFAM" id="SSF52172">
    <property type="entry name" value="CheY-like"/>
    <property type="match status" value="1"/>
</dbReference>
<dbReference type="InterPro" id="IPR007492">
    <property type="entry name" value="LytTR_DNA-bd_dom"/>
</dbReference>
<dbReference type="EMBL" id="VIRB01000048">
    <property type="protein sequence ID" value="NDO68559.1"/>
    <property type="molecule type" value="Genomic_DNA"/>
</dbReference>
<accession>A0A9X5H5L6</accession>
<dbReference type="Proteomes" id="UP000474104">
    <property type="component" value="Unassembled WGS sequence"/>
</dbReference>
<organism evidence="6 7">
    <name type="scientific">Schaedlerella arabinosiphila</name>
    <dbReference type="NCBI Taxonomy" id="2044587"/>
    <lineage>
        <taxon>Bacteria</taxon>
        <taxon>Bacillati</taxon>
        <taxon>Bacillota</taxon>
        <taxon>Clostridia</taxon>
        <taxon>Lachnospirales</taxon>
        <taxon>Lachnospiraceae</taxon>
        <taxon>Schaedlerella</taxon>
    </lineage>
</organism>
<evidence type="ECO:0000313" key="7">
    <source>
        <dbReference type="Proteomes" id="UP000474104"/>
    </source>
</evidence>
<dbReference type="PROSITE" id="PS50930">
    <property type="entry name" value="HTH_LYTTR"/>
    <property type="match status" value="1"/>
</dbReference>
<dbReference type="Gene3D" id="2.40.50.1020">
    <property type="entry name" value="LytTr DNA-binding domain"/>
    <property type="match status" value="1"/>
</dbReference>
<proteinExistence type="predicted"/>
<feature type="domain" description="HTH LytTR-type" evidence="5">
    <location>
        <begin position="106"/>
        <end position="205"/>
    </location>
</feature>
<protein>
    <recommendedName>
        <fullName evidence="1">Stage 0 sporulation protein A homolog</fullName>
    </recommendedName>
</protein>
<comment type="function">
    <text evidence="2">May play the central regulatory role in sporulation. It may be an element of the effector pathway responsible for the activation of sporulation genes in response to nutritional stress. Spo0A may act in concert with spo0H (a sigma factor) to control the expression of some genes that are critical to the sporulation process.</text>
</comment>
<dbReference type="Pfam" id="PF04397">
    <property type="entry name" value="LytTR"/>
    <property type="match status" value="1"/>
</dbReference>
<dbReference type="OrthoDB" id="9788600at2"/>
<dbReference type="GO" id="GO:0003677">
    <property type="term" value="F:DNA binding"/>
    <property type="evidence" value="ECO:0007669"/>
    <property type="project" value="InterPro"/>
</dbReference>
<sequence>MEPDCTNPPLFFRGGISFRSGKNPPPMDIIFMDIYLGGINGVEAARDISRTGRGRFIFTTASREYALEAFALNAVHYLLKPLTKNAVREALGRCLPKREDEHPKLLEIKTRQGIVPIPMDNIVYIKVLNKICTVHTEKNSFQTYISLDALSELLDGTSFIRAQRSFIVNMKYIESFYFDHIVMQGGKEIVLSRSSRTELKNQYQQFLFHLARRGAV</sequence>
<feature type="domain" description="Response regulatory" evidence="4">
    <location>
        <begin position="1"/>
        <end position="95"/>
    </location>
</feature>
<dbReference type="PANTHER" id="PTHR37299">
    <property type="entry name" value="TRANSCRIPTIONAL REGULATOR-RELATED"/>
    <property type="match status" value="1"/>
</dbReference>
<dbReference type="SMART" id="SM00850">
    <property type="entry name" value="LytTR"/>
    <property type="match status" value="1"/>
</dbReference>
<evidence type="ECO:0000256" key="2">
    <source>
        <dbReference type="ARBA" id="ARBA00024867"/>
    </source>
</evidence>
<dbReference type="InterPro" id="IPR011006">
    <property type="entry name" value="CheY-like_superfamily"/>
</dbReference>
<evidence type="ECO:0000313" key="6">
    <source>
        <dbReference type="EMBL" id="NDO68559.1"/>
    </source>
</evidence>
<evidence type="ECO:0000256" key="3">
    <source>
        <dbReference type="PROSITE-ProRule" id="PRU00169"/>
    </source>
</evidence>
<reference evidence="6 7" key="1">
    <citation type="submission" date="2019-07" db="EMBL/GenBank/DDBJ databases">
        <title>Draft genome sequences of 15 bacterial species constituting the stable defined intestinal microbiota of the GM15 gnotobiotic mouse model.</title>
        <authorList>
            <person name="Elie C."/>
            <person name="Mathieu A."/>
            <person name="Saliou A."/>
            <person name="Darnaud M."/>
            <person name="Leulier F."/>
            <person name="Tamellini A."/>
        </authorList>
    </citation>
    <scope>NUCLEOTIDE SEQUENCE [LARGE SCALE GENOMIC DNA]</scope>
    <source>
        <strain evidence="7">ASF 502</strain>
    </source>
</reference>